<dbReference type="PATRIC" id="fig|502800.11.peg.1840"/>
<accession>A0A0H3B0Y4</accession>
<dbReference type="KEGG" id="ypy:YPK_1206"/>
<dbReference type="RefSeq" id="WP_012303793.1">
    <property type="nucleotide sequence ID" value="NZ_CP009792.1"/>
</dbReference>
<protein>
    <submittedName>
        <fullName evidence="2">Uncharacterized protein</fullName>
    </submittedName>
</protein>
<dbReference type="AlphaFoldDB" id="A0A0H3B0Y4"/>
<feature type="region of interest" description="Disordered" evidence="1">
    <location>
        <begin position="103"/>
        <end position="125"/>
    </location>
</feature>
<reference evidence="2" key="1">
    <citation type="submission" date="2008-02" db="EMBL/GenBank/DDBJ databases">
        <title>Complete sequence of Yersinia pseudotuberculosis YPIII.</title>
        <authorList>
            <consortium name="US DOE Joint Genome Institute"/>
            <person name="Challacombe J.F."/>
            <person name="Bruce D."/>
            <person name="Detter J.C."/>
            <person name="Green L."/>
            <person name="Land M."/>
            <person name="Munk C."/>
            <person name="Lindler L.E."/>
            <person name="Nikolich M.P."/>
            <person name="Brettin T."/>
        </authorList>
    </citation>
    <scope>NUCLEOTIDE SEQUENCE</scope>
    <source>
        <strain evidence="2">YPIII</strain>
    </source>
</reference>
<evidence type="ECO:0000313" key="2">
    <source>
        <dbReference type="EMBL" id="ACA67504.1"/>
    </source>
</evidence>
<evidence type="ECO:0000256" key="1">
    <source>
        <dbReference type="SAM" id="MobiDB-lite"/>
    </source>
</evidence>
<dbReference type="EMBL" id="CP000950">
    <property type="protein sequence ID" value="ACA67504.1"/>
    <property type="molecule type" value="Genomic_DNA"/>
</dbReference>
<sequence length="125" mass="13914">MLTTTPFNQNLVHLNKGTLNDELTEHLAELVKAVRETGKAGSLTLTLKISMFNKANEDVVKISPVVACKLPEGERAETIMWTTADGDLLRNDPAQSFTELKQVEGIDSRRRTLPEQETAPLRKVQ</sequence>
<name>A0A0H3B0Y4_YERPY</name>
<proteinExistence type="predicted"/>
<organism evidence="2">
    <name type="scientific">Yersinia pseudotuberculosis serotype O:3 (strain YPIII)</name>
    <dbReference type="NCBI Taxonomy" id="502800"/>
    <lineage>
        <taxon>Bacteria</taxon>
        <taxon>Pseudomonadati</taxon>
        <taxon>Pseudomonadota</taxon>
        <taxon>Gammaproteobacteria</taxon>
        <taxon>Enterobacterales</taxon>
        <taxon>Yersiniaceae</taxon>
        <taxon>Yersinia</taxon>
    </lineage>
</organism>
<feature type="compositionally biased region" description="Basic and acidic residues" evidence="1">
    <location>
        <begin position="103"/>
        <end position="114"/>
    </location>
</feature>
<gene>
    <name evidence="2" type="ordered locus">YPK_1206</name>
</gene>